<dbReference type="InterPro" id="IPR008889">
    <property type="entry name" value="VQ"/>
</dbReference>
<dbReference type="Gramene" id="Ma07_t13970.1">
    <property type="protein sequence ID" value="Ma07_p13970.1"/>
    <property type="gene ID" value="Ma07_g13970"/>
</dbReference>
<proteinExistence type="predicted"/>
<evidence type="ECO:0000313" key="3">
    <source>
        <dbReference type="EnsemblPlants" id="Ma07_p13970.1"/>
    </source>
</evidence>
<dbReference type="InterPro" id="IPR039608">
    <property type="entry name" value="VQ_1/10"/>
</dbReference>
<dbReference type="Proteomes" id="UP000012960">
    <property type="component" value="Unplaced"/>
</dbReference>
<keyword evidence="4" id="KW-1185">Reference proteome</keyword>
<dbReference type="Pfam" id="PF05678">
    <property type="entry name" value="VQ"/>
    <property type="match status" value="1"/>
</dbReference>
<reference evidence="3" key="2">
    <citation type="submission" date="2021-05" db="UniProtKB">
        <authorList>
            <consortium name="EnsemblPlants"/>
        </authorList>
    </citation>
    <scope>IDENTIFICATION</scope>
    <source>
        <strain evidence="3">subsp. malaccensis</strain>
    </source>
</reference>
<gene>
    <name evidence="2" type="ORF">GSMUA_40940.1</name>
</gene>
<dbReference type="EMBL" id="HG996473">
    <property type="protein sequence ID" value="CAG1856544.1"/>
    <property type="molecule type" value="Genomic_DNA"/>
</dbReference>
<dbReference type="PANTHER" id="PTHR34777:SF1">
    <property type="entry name" value="VQ MOTIF-CONTAINING PROTEIN 10"/>
    <property type="match status" value="1"/>
</dbReference>
<dbReference type="PANTHER" id="PTHR34777">
    <property type="entry name" value="VQ MOTIF-CONTAINING PROTEIN 10"/>
    <property type="match status" value="1"/>
</dbReference>
<feature type="domain" description="VQ" evidence="1">
    <location>
        <begin position="16"/>
        <end position="41"/>
    </location>
</feature>
<dbReference type="EnsemblPlants" id="Ma07_t13970.1">
    <property type="protein sequence ID" value="Ma07_p13970.1"/>
    <property type="gene ID" value="Ma07_g13970"/>
</dbReference>
<accession>A0A804JVL1</accession>
<reference evidence="2" key="1">
    <citation type="submission" date="2021-03" db="EMBL/GenBank/DDBJ databases">
        <authorList>
            <consortium name="Genoscope - CEA"/>
            <person name="William W."/>
        </authorList>
    </citation>
    <scope>NUCLEOTIDE SEQUENCE</scope>
    <source>
        <strain evidence="2">Doubled-haploid Pahang</strain>
    </source>
</reference>
<evidence type="ECO:0000259" key="1">
    <source>
        <dbReference type="Pfam" id="PF05678"/>
    </source>
</evidence>
<dbReference type="AlphaFoldDB" id="A0A804JVL1"/>
<name>A0A804JVL1_MUSAM</name>
<dbReference type="InParanoid" id="A0A804JVL1"/>
<sequence length="103" mass="11804">MSFKRAPAASVKVTVIETQFVQTDSANFKSVVQRLTGKDSAVAEVALARPRATRRRSAQPEERLCSEGERFWLQEVMGEAMFKESEWAAAMEPCPEEWYKFWN</sequence>
<protein>
    <submittedName>
        <fullName evidence="2">(wild Malaysian banana) hypothetical protein</fullName>
    </submittedName>
</protein>
<organism evidence="3 4">
    <name type="scientific">Musa acuminata subsp. malaccensis</name>
    <name type="common">Wild banana</name>
    <name type="synonym">Musa malaccensis</name>
    <dbReference type="NCBI Taxonomy" id="214687"/>
    <lineage>
        <taxon>Eukaryota</taxon>
        <taxon>Viridiplantae</taxon>
        <taxon>Streptophyta</taxon>
        <taxon>Embryophyta</taxon>
        <taxon>Tracheophyta</taxon>
        <taxon>Spermatophyta</taxon>
        <taxon>Magnoliopsida</taxon>
        <taxon>Liliopsida</taxon>
        <taxon>Zingiberales</taxon>
        <taxon>Musaceae</taxon>
        <taxon>Musa</taxon>
    </lineage>
</organism>
<evidence type="ECO:0000313" key="4">
    <source>
        <dbReference type="Proteomes" id="UP000012960"/>
    </source>
</evidence>
<evidence type="ECO:0000313" key="2">
    <source>
        <dbReference type="EMBL" id="CAG1856544.1"/>
    </source>
</evidence>